<evidence type="ECO:0000313" key="2">
    <source>
        <dbReference type="Proteomes" id="UP000266861"/>
    </source>
</evidence>
<organism evidence="1 2">
    <name type="scientific">Diversispora epigaea</name>
    <dbReference type="NCBI Taxonomy" id="1348612"/>
    <lineage>
        <taxon>Eukaryota</taxon>
        <taxon>Fungi</taxon>
        <taxon>Fungi incertae sedis</taxon>
        <taxon>Mucoromycota</taxon>
        <taxon>Glomeromycotina</taxon>
        <taxon>Glomeromycetes</taxon>
        <taxon>Diversisporales</taxon>
        <taxon>Diversisporaceae</taxon>
        <taxon>Diversispora</taxon>
    </lineage>
</organism>
<dbReference type="AlphaFoldDB" id="A0A397G7A0"/>
<gene>
    <name evidence="1" type="ORF">Glove_606g63</name>
</gene>
<reference evidence="1 2" key="1">
    <citation type="submission" date="2018-08" db="EMBL/GenBank/DDBJ databases">
        <title>Genome and evolution of the arbuscular mycorrhizal fungus Diversispora epigaea (formerly Glomus versiforme) and its bacterial endosymbionts.</title>
        <authorList>
            <person name="Sun X."/>
            <person name="Fei Z."/>
            <person name="Harrison M."/>
        </authorList>
    </citation>
    <scope>NUCLEOTIDE SEQUENCE [LARGE SCALE GENOMIC DNA]</scope>
    <source>
        <strain evidence="1 2">IT104</strain>
    </source>
</reference>
<name>A0A397G7A0_9GLOM</name>
<sequence>MFSTYPQEIKTLMIVKLKTEPISRVKKYLIPAPLRIKWNAKIRYLNNNILGIESLYIEMIMQLYQISDLVSDIYSLTTGHMPFRDHGPKIF</sequence>
<dbReference type="Proteomes" id="UP000266861">
    <property type="component" value="Unassembled WGS sequence"/>
</dbReference>
<proteinExistence type="predicted"/>
<comment type="caution">
    <text evidence="1">The sequence shown here is derived from an EMBL/GenBank/DDBJ whole genome shotgun (WGS) entry which is preliminary data.</text>
</comment>
<evidence type="ECO:0000313" key="1">
    <source>
        <dbReference type="EMBL" id="RHZ46882.1"/>
    </source>
</evidence>
<accession>A0A397G7A0</accession>
<protein>
    <submittedName>
        <fullName evidence="1">Uncharacterized protein</fullName>
    </submittedName>
</protein>
<dbReference type="EMBL" id="PQFF01000504">
    <property type="protein sequence ID" value="RHZ46882.1"/>
    <property type="molecule type" value="Genomic_DNA"/>
</dbReference>
<keyword evidence="2" id="KW-1185">Reference proteome</keyword>